<name>A0ABU6WXA0_9FABA</name>
<evidence type="ECO:0000313" key="1">
    <source>
        <dbReference type="EMBL" id="MED6189959.1"/>
    </source>
</evidence>
<dbReference type="EMBL" id="JASCZI010184150">
    <property type="protein sequence ID" value="MED6189959.1"/>
    <property type="molecule type" value="Genomic_DNA"/>
</dbReference>
<accession>A0ABU6WXA0</accession>
<organism evidence="1 2">
    <name type="scientific">Stylosanthes scabra</name>
    <dbReference type="NCBI Taxonomy" id="79078"/>
    <lineage>
        <taxon>Eukaryota</taxon>
        <taxon>Viridiplantae</taxon>
        <taxon>Streptophyta</taxon>
        <taxon>Embryophyta</taxon>
        <taxon>Tracheophyta</taxon>
        <taxon>Spermatophyta</taxon>
        <taxon>Magnoliopsida</taxon>
        <taxon>eudicotyledons</taxon>
        <taxon>Gunneridae</taxon>
        <taxon>Pentapetalae</taxon>
        <taxon>rosids</taxon>
        <taxon>fabids</taxon>
        <taxon>Fabales</taxon>
        <taxon>Fabaceae</taxon>
        <taxon>Papilionoideae</taxon>
        <taxon>50 kb inversion clade</taxon>
        <taxon>dalbergioids sensu lato</taxon>
        <taxon>Dalbergieae</taxon>
        <taxon>Pterocarpus clade</taxon>
        <taxon>Stylosanthes</taxon>
    </lineage>
</organism>
<evidence type="ECO:0000313" key="2">
    <source>
        <dbReference type="Proteomes" id="UP001341840"/>
    </source>
</evidence>
<reference evidence="1 2" key="1">
    <citation type="journal article" date="2023" name="Plants (Basel)">
        <title>Bridging the Gap: Combining Genomics and Transcriptomics Approaches to Understand Stylosanthes scabra, an Orphan Legume from the Brazilian Caatinga.</title>
        <authorList>
            <person name="Ferreira-Neto J.R.C."/>
            <person name="da Silva M.D."/>
            <person name="Binneck E."/>
            <person name="de Melo N.F."/>
            <person name="da Silva R.H."/>
            <person name="de Melo A.L.T.M."/>
            <person name="Pandolfi V."/>
            <person name="Bustamante F.O."/>
            <person name="Brasileiro-Vidal A.C."/>
            <person name="Benko-Iseppon A.M."/>
        </authorList>
    </citation>
    <scope>NUCLEOTIDE SEQUENCE [LARGE SCALE GENOMIC DNA]</scope>
    <source>
        <tissue evidence="1">Leaves</tissue>
    </source>
</reference>
<keyword evidence="2" id="KW-1185">Reference proteome</keyword>
<comment type="caution">
    <text evidence="1">The sequence shown here is derived from an EMBL/GenBank/DDBJ whole genome shotgun (WGS) entry which is preliminary data.</text>
</comment>
<feature type="non-terminal residue" evidence="1">
    <location>
        <position position="90"/>
    </location>
</feature>
<feature type="non-terminal residue" evidence="1">
    <location>
        <position position="1"/>
    </location>
</feature>
<sequence>IETSWEDVDHFLKLFPDFNLGDKVVLDRESNDMNKGMASHVGNEHALLQGNFVATNRQLAADPQSSGYRRSNRMRFKSSKLEDFRSYLIC</sequence>
<proteinExistence type="predicted"/>
<gene>
    <name evidence="1" type="ORF">PIB30_101098</name>
</gene>
<protein>
    <submittedName>
        <fullName evidence="1">Uncharacterized protein</fullName>
    </submittedName>
</protein>
<dbReference type="Proteomes" id="UP001341840">
    <property type="component" value="Unassembled WGS sequence"/>
</dbReference>